<accession>A0A557SQY9</accession>
<proteinExistence type="predicted"/>
<comment type="pathway">
    <text evidence="2">Amino-acid biosynthesis; L-tryptophan biosynthesis; L-tryptophan from chorismate: step 4/5.</text>
</comment>
<evidence type="ECO:0000259" key="9">
    <source>
        <dbReference type="Pfam" id="PF00218"/>
    </source>
</evidence>
<keyword evidence="8 10" id="KW-0456">Lyase</keyword>
<dbReference type="InterPro" id="IPR011060">
    <property type="entry name" value="RibuloseP-bd_barrel"/>
</dbReference>
<dbReference type="Gene3D" id="3.20.20.70">
    <property type="entry name" value="Aldolase class I"/>
    <property type="match status" value="1"/>
</dbReference>
<evidence type="ECO:0000256" key="7">
    <source>
        <dbReference type="ARBA" id="ARBA00023141"/>
    </source>
</evidence>
<keyword evidence="5" id="KW-0210">Decarboxylase</keyword>
<keyword evidence="7" id="KW-0057">Aromatic amino acid biosynthesis</keyword>
<evidence type="ECO:0000256" key="6">
    <source>
        <dbReference type="ARBA" id="ARBA00022822"/>
    </source>
</evidence>
<gene>
    <name evidence="10" type="primary">trpC</name>
    <name evidence="10" type="ORF">NARC_230008</name>
</gene>
<name>A0A557SQY9_9ARCH</name>
<feature type="domain" description="Indole-3-glycerol phosphate synthase" evidence="9">
    <location>
        <begin position="49"/>
        <end position="277"/>
    </location>
</feature>
<evidence type="ECO:0000313" key="11">
    <source>
        <dbReference type="Proteomes" id="UP000315289"/>
    </source>
</evidence>
<dbReference type="GO" id="GO:0000162">
    <property type="term" value="P:L-tryptophan biosynthetic process"/>
    <property type="evidence" value="ECO:0007669"/>
    <property type="project" value="UniProtKB-UniPathway"/>
</dbReference>
<dbReference type="EC" id="4.1.1.48" evidence="3"/>
<dbReference type="Pfam" id="PF00218">
    <property type="entry name" value="IGPS"/>
    <property type="match status" value="1"/>
</dbReference>
<protein>
    <recommendedName>
        <fullName evidence="3">indole-3-glycerol-phosphate synthase</fullName>
        <ecNumber evidence="3">4.1.1.48</ecNumber>
    </recommendedName>
</protein>
<keyword evidence="11" id="KW-1185">Reference proteome</keyword>
<dbReference type="RefSeq" id="WP_144734901.1">
    <property type="nucleotide sequence ID" value="NZ_ML675596.1"/>
</dbReference>
<dbReference type="GO" id="GO:0004640">
    <property type="term" value="F:phosphoribosylanthranilate isomerase activity"/>
    <property type="evidence" value="ECO:0007669"/>
    <property type="project" value="TreeGrafter"/>
</dbReference>
<evidence type="ECO:0000256" key="5">
    <source>
        <dbReference type="ARBA" id="ARBA00022793"/>
    </source>
</evidence>
<keyword evidence="4" id="KW-0028">Amino-acid biosynthesis</keyword>
<dbReference type="Proteomes" id="UP000315289">
    <property type="component" value="Unassembled WGS sequence"/>
</dbReference>
<dbReference type="PANTHER" id="PTHR22854:SF2">
    <property type="entry name" value="INDOLE-3-GLYCEROL-PHOSPHATE SYNTHASE"/>
    <property type="match status" value="1"/>
</dbReference>
<reference evidence="10 11" key="1">
    <citation type="journal article" date="2019" name="Front. Microbiol.">
        <title>Ammonia Oxidation by the Arctic Terrestrial Thaumarchaeote Candidatus Nitrosocosmicus arcticus Is Stimulated by Increasing Temperatures.</title>
        <authorList>
            <person name="Alves R.J.E."/>
            <person name="Kerou M."/>
            <person name="Zappe A."/>
            <person name="Bittner R."/>
            <person name="Abby S.S."/>
            <person name="Schmidt H.A."/>
            <person name="Pfeifer K."/>
            <person name="Schleper C."/>
        </authorList>
    </citation>
    <scope>NUCLEOTIDE SEQUENCE [LARGE SCALE GENOMIC DNA]</scope>
    <source>
        <strain evidence="10 11">Kfb</strain>
    </source>
</reference>
<dbReference type="EMBL" id="VOAH01000023">
    <property type="protein sequence ID" value="TVP39019.1"/>
    <property type="molecule type" value="Genomic_DNA"/>
</dbReference>
<dbReference type="UniPathway" id="UPA00035">
    <property type="reaction ID" value="UER00043"/>
</dbReference>
<dbReference type="CDD" id="cd00331">
    <property type="entry name" value="IGPS"/>
    <property type="match status" value="1"/>
</dbReference>
<evidence type="ECO:0000256" key="2">
    <source>
        <dbReference type="ARBA" id="ARBA00004696"/>
    </source>
</evidence>
<organism evidence="10 11">
    <name type="scientific">Candidatus Nitrosocosmicus arcticus</name>
    <dbReference type="NCBI Taxonomy" id="2035267"/>
    <lineage>
        <taxon>Archaea</taxon>
        <taxon>Nitrososphaerota</taxon>
        <taxon>Nitrososphaeria</taxon>
        <taxon>Nitrososphaerales</taxon>
        <taxon>Nitrososphaeraceae</taxon>
        <taxon>Candidatus Nitrosocosmicus</taxon>
    </lineage>
</organism>
<comment type="catalytic activity">
    <reaction evidence="1">
        <text>1-(2-carboxyphenylamino)-1-deoxy-D-ribulose 5-phosphate + H(+) = (1S,2R)-1-C-(indol-3-yl)glycerol 3-phosphate + CO2 + H2O</text>
        <dbReference type="Rhea" id="RHEA:23476"/>
        <dbReference type="ChEBI" id="CHEBI:15377"/>
        <dbReference type="ChEBI" id="CHEBI:15378"/>
        <dbReference type="ChEBI" id="CHEBI:16526"/>
        <dbReference type="ChEBI" id="CHEBI:58613"/>
        <dbReference type="ChEBI" id="CHEBI:58866"/>
        <dbReference type="EC" id="4.1.1.48"/>
    </reaction>
</comment>
<evidence type="ECO:0000256" key="1">
    <source>
        <dbReference type="ARBA" id="ARBA00001633"/>
    </source>
</evidence>
<keyword evidence="6" id="KW-0822">Tryptophan biosynthesis</keyword>
<evidence type="ECO:0000256" key="3">
    <source>
        <dbReference type="ARBA" id="ARBA00012362"/>
    </source>
</evidence>
<evidence type="ECO:0000313" key="10">
    <source>
        <dbReference type="EMBL" id="TVP39019.1"/>
    </source>
</evidence>
<dbReference type="GO" id="GO:0004425">
    <property type="term" value="F:indole-3-glycerol-phosphate synthase activity"/>
    <property type="evidence" value="ECO:0007669"/>
    <property type="project" value="UniProtKB-EC"/>
</dbReference>
<dbReference type="InterPro" id="IPR013785">
    <property type="entry name" value="Aldolase_TIM"/>
</dbReference>
<comment type="caution">
    <text evidence="10">The sequence shown here is derived from an EMBL/GenBank/DDBJ whole genome shotgun (WGS) entry which is preliminary data.</text>
</comment>
<dbReference type="SUPFAM" id="SSF51366">
    <property type="entry name" value="Ribulose-phoshate binding barrel"/>
    <property type="match status" value="1"/>
</dbReference>
<sequence>MIEYNLRFPATKSMLTTLVRNSFKAIDDGMYETSGDHDYSNHSYLSMRNSILHCKQNPLLTEIKFASPSRGKLVDSKEMNVEEIAMTMENAGAIGISILAQPYLFNGSIGNILKARKYVTVPILMKDIVVSDIQIKAAKKAGADCILLIKTVFDNNMSEGGLETLAEYAKKIGLEVILETHDEIEFDDAVKINNRTIKPFSLIGINNRNLGTLEVNLDTTVRILSENSKGNNTVISESGIRGPSDIIKLKSAGADAFLIGTTLMENSKEMAHKIKELIEN</sequence>
<dbReference type="InterPro" id="IPR045186">
    <property type="entry name" value="Indole-3-glycerol_P_synth"/>
</dbReference>
<dbReference type="OrthoDB" id="15223at2157"/>
<dbReference type="AlphaFoldDB" id="A0A557SQY9"/>
<dbReference type="InterPro" id="IPR013798">
    <property type="entry name" value="Indole-3-glycerol_P_synth_dom"/>
</dbReference>
<dbReference type="PANTHER" id="PTHR22854">
    <property type="entry name" value="TRYPTOPHAN BIOSYNTHESIS PROTEIN"/>
    <property type="match status" value="1"/>
</dbReference>
<evidence type="ECO:0000256" key="8">
    <source>
        <dbReference type="ARBA" id="ARBA00023239"/>
    </source>
</evidence>
<evidence type="ECO:0000256" key="4">
    <source>
        <dbReference type="ARBA" id="ARBA00022605"/>
    </source>
</evidence>